<keyword evidence="1" id="KW-0812">Transmembrane</keyword>
<organism evidence="2 3">
    <name type="scientific">Futiania mangrovi</name>
    <dbReference type="NCBI Taxonomy" id="2959716"/>
    <lineage>
        <taxon>Bacteria</taxon>
        <taxon>Pseudomonadati</taxon>
        <taxon>Pseudomonadota</taxon>
        <taxon>Alphaproteobacteria</taxon>
        <taxon>Futianiales</taxon>
        <taxon>Futianiaceae</taxon>
        <taxon>Futiania</taxon>
    </lineage>
</organism>
<proteinExistence type="predicted"/>
<name>A0A9J6PAD1_9PROT</name>
<dbReference type="EMBL" id="JAMZFT010000001">
    <property type="protein sequence ID" value="MCP1335361.1"/>
    <property type="molecule type" value="Genomic_DNA"/>
</dbReference>
<feature type="transmembrane region" description="Helical" evidence="1">
    <location>
        <begin position="336"/>
        <end position="356"/>
    </location>
</feature>
<sequence>MSAAGAGAAVRARGSFCWRAALAFVLPLGMAAKVQAGGELFGAEIAALVVLPVLLLTDGRRTLGGGGGLLLALAGVWLAGQVATDLAVGAPSANMAKGAARVVMLAVLLAVFLALIRGRARMAGWAALGLGAGLALQTLADPDALQRALPVKFGYGPALLLAVGGACALCRVPRWLRAAAFAGVAALALGEGARSLALIAVLAGVAEAVRPRAAGAEWRRLVLGAVLLALAGGTFAAGYGALAGAGALGPEQQAKHARQAGSDLGLLAGRGTVLAGLEALAENPWLGRGSWARDRESQIAHLRLLAEAGVPVDLERPVAEGRVVAHSHLVGSWLEGGILAAPFWIAALWLCVRGLARVAGGRAGVLAPLAIVAALTLGWDVLFSPFGAEARIKAAFALAVLVSVREGARA</sequence>
<feature type="transmembrane region" description="Helical" evidence="1">
    <location>
        <begin position="123"/>
        <end position="140"/>
    </location>
</feature>
<dbReference type="Proteomes" id="UP001055804">
    <property type="component" value="Unassembled WGS sequence"/>
</dbReference>
<feature type="transmembrane region" description="Helical" evidence="1">
    <location>
        <begin position="69"/>
        <end position="92"/>
    </location>
</feature>
<keyword evidence="1" id="KW-0472">Membrane</keyword>
<keyword evidence="3" id="KW-1185">Reference proteome</keyword>
<feature type="transmembrane region" description="Helical" evidence="1">
    <location>
        <begin position="98"/>
        <end position="116"/>
    </location>
</feature>
<accession>A0A9J6PAD1</accession>
<dbReference type="RefSeq" id="WP_269331308.1">
    <property type="nucleotide sequence ID" value="NZ_JAMZFT010000001.1"/>
</dbReference>
<evidence type="ECO:0008006" key="4">
    <source>
        <dbReference type="Google" id="ProtNLM"/>
    </source>
</evidence>
<comment type="caution">
    <text evidence="2">The sequence shown here is derived from an EMBL/GenBank/DDBJ whole genome shotgun (WGS) entry which is preliminary data.</text>
</comment>
<feature type="transmembrane region" description="Helical" evidence="1">
    <location>
        <begin position="362"/>
        <end position="383"/>
    </location>
</feature>
<dbReference type="AlphaFoldDB" id="A0A9J6PAD1"/>
<reference evidence="2" key="1">
    <citation type="submission" date="2022-06" db="EMBL/GenBank/DDBJ databases">
        <title>Isolation and Genomics of Futiania mangrovii gen. nov., sp. nov., a Rare and Metabolically-versatile member in the Class Alphaproteobacteria.</title>
        <authorList>
            <person name="Liu L."/>
            <person name="Huang W.-C."/>
            <person name="Pan J."/>
            <person name="Li J."/>
            <person name="Huang Y."/>
            <person name="Du H."/>
            <person name="Liu Y."/>
            <person name="Li M."/>
        </authorList>
    </citation>
    <scope>NUCLEOTIDE SEQUENCE</scope>
    <source>
        <strain evidence="2">FT118</strain>
    </source>
</reference>
<evidence type="ECO:0000256" key="1">
    <source>
        <dbReference type="SAM" id="Phobius"/>
    </source>
</evidence>
<protein>
    <recommendedName>
        <fullName evidence="4">O-antigen ligase family protein</fullName>
    </recommendedName>
</protein>
<keyword evidence="1" id="KW-1133">Transmembrane helix</keyword>
<feature type="transmembrane region" description="Helical" evidence="1">
    <location>
        <begin position="41"/>
        <end position="57"/>
    </location>
</feature>
<feature type="transmembrane region" description="Helical" evidence="1">
    <location>
        <begin position="152"/>
        <end position="172"/>
    </location>
</feature>
<feature type="transmembrane region" description="Helical" evidence="1">
    <location>
        <begin position="222"/>
        <end position="248"/>
    </location>
</feature>
<gene>
    <name evidence="2" type="ORF">NJQ99_02965</name>
</gene>
<evidence type="ECO:0000313" key="2">
    <source>
        <dbReference type="EMBL" id="MCP1335361.1"/>
    </source>
</evidence>
<evidence type="ECO:0000313" key="3">
    <source>
        <dbReference type="Proteomes" id="UP001055804"/>
    </source>
</evidence>